<protein>
    <submittedName>
        <fullName evidence="2">Glycosyltransferase family 61 protein</fullName>
    </submittedName>
</protein>
<evidence type="ECO:0000313" key="2">
    <source>
        <dbReference type="EMBL" id="RJL14206.1"/>
    </source>
</evidence>
<keyword evidence="3" id="KW-1185">Reference proteome</keyword>
<gene>
    <name evidence="2" type="ORF">D3P05_11465</name>
</gene>
<dbReference type="OrthoDB" id="7843421at2"/>
<evidence type="ECO:0000313" key="3">
    <source>
        <dbReference type="Proteomes" id="UP000283587"/>
    </source>
</evidence>
<dbReference type="Proteomes" id="UP000283587">
    <property type="component" value="Unassembled WGS sequence"/>
</dbReference>
<feature type="domain" description="Glycosyltransferase 61 catalytic" evidence="1">
    <location>
        <begin position="85"/>
        <end position="252"/>
    </location>
</feature>
<dbReference type="InterPro" id="IPR049625">
    <property type="entry name" value="Glyco_transf_61_cat"/>
</dbReference>
<dbReference type="RefSeq" id="WP_119898297.1">
    <property type="nucleotide sequence ID" value="NZ_QZEW01000042.1"/>
</dbReference>
<organism evidence="2 3">
    <name type="scientific">Paracoccus siganidrum</name>
    <dbReference type="NCBI Taxonomy" id="1276757"/>
    <lineage>
        <taxon>Bacteria</taxon>
        <taxon>Pseudomonadati</taxon>
        <taxon>Pseudomonadota</taxon>
        <taxon>Alphaproteobacteria</taxon>
        <taxon>Rhodobacterales</taxon>
        <taxon>Paracoccaceae</taxon>
        <taxon>Paracoccus</taxon>
    </lineage>
</organism>
<dbReference type="AlphaFoldDB" id="A0A419A6U9"/>
<proteinExistence type="predicted"/>
<keyword evidence="2" id="KW-0808">Transferase</keyword>
<name>A0A419A6U9_9RHOB</name>
<reference evidence="3" key="1">
    <citation type="submission" date="2018-09" db="EMBL/GenBank/DDBJ databases">
        <title>Paracoccus onubensis nov. sp. a moderate halophilic bacterium isolated from Gruta de las Maravillas (Aracena, Spain).</title>
        <authorList>
            <person name="Jurado V."/>
            <person name="Gutierrez-Patricio S."/>
            <person name="Gonzalez-Pimentel J.L."/>
            <person name="Miller A.Z."/>
            <person name="Laiz L."/>
            <person name="Saiz-Jimenez C."/>
        </authorList>
    </citation>
    <scope>NUCLEOTIDE SEQUENCE [LARGE SCALE GENOMIC DNA]</scope>
    <source>
        <strain evidence="3">DSM 26381</strain>
    </source>
</reference>
<comment type="caution">
    <text evidence="2">The sequence shown here is derived from an EMBL/GenBank/DDBJ whole genome shotgun (WGS) entry which is preliminary data.</text>
</comment>
<dbReference type="GO" id="GO:0016757">
    <property type="term" value="F:glycosyltransferase activity"/>
    <property type="evidence" value="ECO:0007669"/>
    <property type="project" value="InterPro"/>
</dbReference>
<dbReference type="Pfam" id="PF04577">
    <property type="entry name" value="Glyco_transf_61"/>
    <property type="match status" value="1"/>
</dbReference>
<evidence type="ECO:0000259" key="1">
    <source>
        <dbReference type="Pfam" id="PF04577"/>
    </source>
</evidence>
<sequence length="370" mass="41282">MLNLNDDTDDLVLLENALVVPPGPETKSKWQPSGVLDGSGALVENSISWSTSQSKVNNPPEMPAPKTVKDISGTYMFAGISYGHFGHFITESLSRVWALDELRDKIDGLIFTPKFQMRDNLRPFEVYREILDAMGVDLPIICPDGPVRVSKLYVPKQGFGLGDLIGGSEKFRSYIQKYAGSSIPSKGAEKIYISRSRLPSGRGGLLGESKLEEYLTAEGYEIFHPQYETKQDQLSQYKAARNIIAVDCSPLHLVGYVGNSDQRVGILTRRSMDFGKMFTQQLSLFRGIDCHVIDALVNDWLPANSNRPSRSSFGEVRFSEMYRQLKAAGLIEGTTPWEDLTQEERDADLARIAEAHKLAFKPFKPDESYA</sequence>
<accession>A0A419A6U9</accession>
<dbReference type="EMBL" id="QZEW01000042">
    <property type="protein sequence ID" value="RJL14206.1"/>
    <property type="molecule type" value="Genomic_DNA"/>
</dbReference>